<dbReference type="EMBL" id="KV744877">
    <property type="protein sequence ID" value="OCK82825.1"/>
    <property type="molecule type" value="Genomic_DNA"/>
</dbReference>
<feature type="domain" description="DUF7791" evidence="3">
    <location>
        <begin position="541"/>
        <end position="718"/>
    </location>
</feature>
<organism evidence="4 5">
    <name type="scientific">Lepidopterella palustris CBS 459.81</name>
    <dbReference type="NCBI Taxonomy" id="1314670"/>
    <lineage>
        <taxon>Eukaryota</taxon>
        <taxon>Fungi</taxon>
        <taxon>Dikarya</taxon>
        <taxon>Ascomycota</taxon>
        <taxon>Pezizomycotina</taxon>
        <taxon>Dothideomycetes</taxon>
        <taxon>Pleosporomycetidae</taxon>
        <taxon>Mytilinidiales</taxon>
        <taxon>Argynnaceae</taxon>
        <taxon>Lepidopterella</taxon>
    </lineage>
</organism>
<evidence type="ECO:0000256" key="1">
    <source>
        <dbReference type="ARBA" id="ARBA00022737"/>
    </source>
</evidence>
<dbReference type="InterPro" id="IPR027417">
    <property type="entry name" value="P-loop_NTPase"/>
</dbReference>
<evidence type="ECO:0000259" key="2">
    <source>
        <dbReference type="Pfam" id="PF24883"/>
    </source>
</evidence>
<protein>
    <recommendedName>
        <fullName evidence="6">NACHT domain-containing protein</fullName>
    </recommendedName>
</protein>
<keyword evidence="1" id="KW-0677">Repeat</keyword>
<feature type="domain" description="Nephrocystin 3-like N-terminal" evidence="2">
    <location>
        <begin position="262"/>
        <end position="430"/>
    </location>
</feature>
<proteinExistence type="predicted"/>
<gene>
    <name evidence="4" type="ORF">K432DRAFT_423847</name>
</gene>
<evidence type="ECO:0008006" key="6">
    <source>
        <dbReference type="Google" id="ProtNLM"/>
    </source>
</evidence>
<dbReference type="InterPro" id="IPR056693">
    <property type="entry name" value="DUF7791"/>
</dbReference>
<sequence>MVVDPISALGVASAVVTFVDFTSKLISRSRPDGSKIAAKPDLALITKDLKDISDKLHDSLSQDSSDRDNDKGLRQICFECSNDASLLSNALDRLRTNSKHRKWSSFRLALESIWAEKEIGELKERLDGFRQQLIIHILVSLRQKASDTIQPGASTAQRSKDDSTNEYLIGEKFLQDIEEKGRWREDIIEAIYEEDLQTRQHDFPLAVYPANGFAGSQIPISRFLGSLRFEHMTSRHAHVAEAYHHTFQWLYHRPGNETSPWDSFVEWLENGGPTNIYHICGKPASGKSTLMKYICNQPLTQQHLDTWASGVPLIRASFFFWNSGTKMQTSREGLLRTLLYQCLSQCPEAIPQLCPKRWDAYRLFGQDPHPWGLSELLETVALFIQEYRDTRKICFFIDGLDEFEGDHTELLGSLLSLVQGSSVKICVSSRPWPVFIDAFHGSPSLMLQSLTTQDIKYFAEQKLFRTRGYTDLRKLEPEYAARLVEEISAKSSGVFLWVHFVVELLFHDLKDGRKISDLQDKLEKLPPGLEKLFKDMIDRFEPHHCERASELFQLVRAARTPISLLSLSFADDEDYETTMMFPIRPLTKDEKLARCTWMKRRLDSLCKGLLEVENVMVEGEIVANSPVPSLIDLSDAAGDPPDSHGIQTDQLSDAAVDVLSKSTVQYMHRTVKDYLHRPEVWNRLLSVTREPSDTRESFNPYTSLCQCSLLQLKVIDPPSITRNSFWNVIIRCLIYAAESESRSTIPLTDLLDELDRVAAQIATMPSLHGPSLLAQHIGTPPKIKRVPQRTQRRTPHWSAMQTRSIRDSSFLCLAVQAGLYHYVAEKLAENGPPERSSERRSLLDCALLDYHILTDIAEWPSPEPVRSVELVELLLDKGVDPNRIDGFASTPWRNLLARIRTEYKGEPENTVQWQGRKSRIRPNPDEKKVQARRPRIPECRKKFWMDVVELFILHGANSWVDLDRATGGALRAYDSERARELKAMLRKNRRSWLQVKKMWARQ</sequence>
<dbReference type="PANTHER" id="PTHR10039">
    <property type="entry name" value="AMELOGENIN"/>
    <property type="match status" value="1"/>
</dbReference>
<keyword evidence="5" id="KW-1185">Reference proteome</keyword>
<accession>A0A8E2EF22</accession>
<evidence type="ECO:0000259" key="3">
    <source>
        <dbReference type="Pfam" id="PF25053"/>
    </source>
</evidence>
<dbReference type="PANTHER" id="PTHR10039:SF5">
    <property type="entry name" value="NACHT DOMAIN-CONTAINING PROTEIN"/>
    <property type="match status" value="1"/>
</dbReference>
<reference evidence="4 5" key="1">
    <citation type="journal article" date="2016" name="Nat. Commun.">
        <title>Ectomycorrhizal ecology is imprinted in the genome of the dominant symbiotic fungus Cenococcum geophilum.</title>
        <authorList>
            <consortium name="DOE Joint Genome Institute"/>
            <person name="Peter M."/>
            <person name="Kohler A."/>
            <person name="Ohm R.A."/>
            <person name="Kuo A."/>
            <person name="Krutzmann J."/>
            <person name="Morin E."/>
            <person name="Arend M."/>
            <person name="Barry K.W."/>
            <person name="Binder M."/>
            <person name="Choi C."/>
            <person name="Clum A."/>
            <person name="Copeland A."/>
            <person name="Grisel N."/>
            <person name="Haridas S."/>
            <person name="Kipfer T."/>
            <person name="LaButti K."/>
            <person name="Lindquist E."/>
            <person name="Lipzen A."/>
            <person name="Maire R."/>
            <person name="Meier B."/>
            <person name="Mihaltcheva S."/>
            <person name="Molinier V."/>
            <person name="Murat C."/>
            <person name="Poggeler S."/>
            <person name="Quandt C.A."/>
            <person name="Sperisen C."/>
            <person name="Tritt A."/>
            <person name="Tisserant E."/>
            <person name="Crous P.W."/>
            <person name="Henrissat B."/>
            <person name="Nehls U."/>
            <person name="Egli S."/>
            <person name="Spatafora J.W."/>
            <person name="Grigoriev I.V."/>
            <person name="Martin F.M."/>
        </authorList>
    </citation>
    <scope>NUCLEOTIDE SEQUENCE [LARGE SCALE GENOMIC DNA]</scope>
    <source>
        <strain evidence="4 5">CBS 459.81</strain>
    </source>
</reference>
<dbReference type="Pfam" id="PF24883">
    <property type="entry name" value="NPHP3_N"/>
    <property type="match status" value="1"/>
</dbReference>
<dbReference type="Pfam" id="PF25053">
    <property type="entry name" value="DUF7791"/>
    <property type="match status" value="1"/>
</dbReference>
<dbReference type="Gene3D" id="3.40.50.300">
    <property type="entry name" value="P-loop containing nucleotide triphosphate hydrolases"/>
    <property type="match status" value="1"/>
</dbReference>
<evidence type="ECO:0000313" key="4">
    <source>
        <dbReference type="EMBL" id="OCK82825.1"/>
    </source>
</evidence>
<name>A0A8E2EF22_9PEZI</name>
<dbReference type="OrthoDB" id="443402at2759"/>
<dbReference type="InterPro" id="IPR056884">
    <property type="entry name" value="NPHP3-like_N"/>
</dbReference>
<dbReference type="SUPFAM" id="SSF52540">
    <property type="entry name" value="P-loop containing nucleoside triphosphate hydrolases"/>
    <property type="match status" value="1"/>
</dbReference>
<evidence type="ECO:0000313" key="5">
    <source>
        <dbReference type="Proteomes" id="UP000250266"/>
    </source>
</evidence>
<dbReference type="AlphaFoldDB" id="A0A8E2EF22"/>
<dbReference type="Proteomes" id="UP000250266">
    <property type="component" value="Unassembled WGS sequence"/>
</dbReference>